<keyword evidence="3" id="KW-1185">Reference proteome</keyword>
<protein>
    <submittedName>
        <fullName evidence="2">Uncharacterized protein</fullName>
    </submittedName>
</protein>
<dbReference type="EMBL" id="JADCNL010000007">
    <property type="protein sequence ID" value="KAG0473773.1"/>
    <property type="molecule type" value="Genomic_DNA"/>
</dbReference>
<proteinExistence type="predicted"/>
<organism evidence="2 3">
    <name type="scientific">Vanilla planifolia</name>
    <name type="common">Vanilla</name>
    <dbReference type="NCBI Taxonomy" id="51239"/>
    <lineage>
        <taxon>Eukaryota</taxon>
        <taxon>Viridiplantae</taxon>
        <taxon>Streptophyta</taxon>
        <taxon>Embryophyta</taxon>
        <taxon>Tracheophyta</taxon>
        <taxon>Spermatophyta</taxon>
        <taxon>Magnoliopsida</taxon>
        <taxon>Liliopsida</taxon>
        <taxon>Asparagales</taxon>
        <taxon>Orchidaceae</taxon>
        <taxon>Vanilloideae</taxon>
        <taxon>Vanilleae</taxon>
        <taxon>Vanilla</taxon>
    </lineage>
</organism>
<comment type="caution">
    <text evidence="2">The sequence shown here is derived from an EMBL/GenBank/DDBJ whole genome shotgun (WGS) entry which is preliminary data.</text>
</comment>
<sequence length="73" mass="7754">MVAKARRQTMSAVVQPACAAAWIDNEAATTAIATTNAFTAPKPSPVSKKRQRRGDGRCVAAEMGQLFGVYKAE</sequence>
<evidence type="ECO:0000313" key="3">
    <source>
        <dbReference type="Proteomes" id="UP000636800"/>
    </source>
</evidence>
<accession>A0A835QLK2</accession>
<name>A0A835QLK2_VANPL</name>
<dbReference type="AlphaFoldDB" id="A0A835QLK2"/>
<evidence type="ECO:0000256" key="1">
    <source>
        <dbReference type="SAM" id="MobiDB-lite"/>
    </source>
</evidence>
<evidence type="ECO:0000313" key="2">
    <source>
        <dbReference type="EMBL" id="KAG0473773.1"/>
    </source>
</evidence>
<feature type="region of interest" description="Disordered" evidence="1">
    <location>
        <begin position="36"/>
        <end position="56"/>
    </location>
</feature>
<reference evidence="2 3" key="1">
    <citation type="journal article" date="2020" name="Nat. Food">
        <title>A phased Vanilla planifolia genome enables genetic improvement of flavour and production.</title>
        <authorList>
            <person name="Hasing T."/>
            <person name="Tang H."/>
            <person name="Brym M."/>
            <person name="Khazi F."/>
            <person name="Huang T."/>
            <person name="Chambers A.H."/>
        </authorList>
    </citation>
    <scope>NUCLEOTIDE SEQUENCE [LARGE SCALE GENOMIC DNA]</scope>
    <source>
        <tissue evidence="2">Leaf</tissue>
    </source>
</reference>
<dbReference type="Proteomes" id="UP000636800">
    <property type="component" value="Chromosome 7"/>
</dbReference>
<gene>
    <name evidence="2" type="ORF">HPP92_015630</name>
</gene>